<comment type="function">
    <text evidence="10">Essential component of the signal peptidase complex (SPC) which catalyzes the cleavage of N-terminal signal sequences from nascent proteins as they are translocated into the lumen of the endoplasmic reticulum. Essential for the SPC catalytic activity, possibly by stabilizing and positioning the active center of the complex close to the lumenal surface.</text>
</comment>
<evidence type="ECO:0000256" key="1">
    <source>
        <dbReference type="ARBA" id="ARBA00004648"/>
    </source>
</evidence>
<name>A0A8B9M515_9AVES</name>
<reference evidence="13" key="2">
    <citation type="submission" date="2025-09" db="UniProtKB">
        <authorList>
            <consortium name="Ensembl"/>
        </authorList>
    </citation>
    <scope>IDENTIFICATION</scope>
</reference>
<evidence type="ECO:0000256" key="2">
    <source>
        <dbReference type="ARBA" id="ARBA00009289"/>
    </source>
</evidence>
<dbReference type="Pfam" id="PF04573">
    <property type="entry name" value="SPC22"/>
    <property type="match status" value="1"/>
</dbReference>
<evidence type="ECO:0000313" key="14">
    <source>
        <dbReference type="Proteomes" id="UP000694541"/>
    </source>
</evidence>
<evidence type="ECO:0000256" key="5">
    <source>
        <dbReference type="ARBA" id="ARBA00022968"/>
    </source>
</evidence>
<dbReference type="AlphaFoldDB" id="A0A8B9M515"/>
<sequence>PPRSKTGHDQLATSRLQVYGFGFFSPPPLITQAGAETPYRLFHESQSPLTRDSHRAQRISSPKLPSLRGASEGAGLKRHRGAKLPDSRQDQTRGAKEEPRRSRRATGPTATSGPAATPRSSPTAGGSGRRRGAGGAWPRPGRAGSSARPPPPSSAAPAEAPPPASCRHRSRPPPPPPPRPSEQRLEPGSLRGVGAAGGPSGEMNTVLSRANSLFAFSLSVMAALTFGCFITTAFKERSVPVSIAVSRVTLKNVEDFTGPRERSDLGFVTFDITADLQSIFDWNVKQLFLYLSAEYSTKNNALNQVVLWDKIMLRGDNPRLFLKDMKSKYFFFDDGNGLKGNRNVTLTLSWNVVPNAGILPLVTGSGHVSVPFPDTYETTKSY</sequence>
<keyword evidence="6 12" id="KW-1133">Transmembrane helix</keyword>
<dbReference type="PANTHER" id="PTHR12804">
    <property type="entry name" value="MICROSOMAL SIGNAL PEPTIDASE 23 KD SUBUNIT SPC22/23"/>
    <property type="match status" value="1"/>
</dbReference>
<evidence type="ECO:0000256" key="6">
    <source>
        <dbReference type="ARBA" id="ARBA00022989"/>
    </source>
</evidence>
<dbReference type="GO" id="GO:0005787">
    <property type="term" value="C:signal peptidase complex"/>
    <property type="evidence" value="ECO:0007669"/>
    <property type="project" value="InterPro"/>
</dbReference>
<evidence type="ECO:0000256" key="10">
    <source>
        <dbReference type="ARBA" id="ARBA00046080"/>
    </source>
</evidence>
<keyword evidence="7 12" id="KW-0472">Membrane</keyword>
<feature type="compositionally biased region" description="Basic and acidic residues" evidence="11">
    <location>
        <begin position="83"/>
        <end position="100"/>
    </location>
</feature>
<evidence type="ECO:0000313" key="13">
    <source>
        <dbReference type="Ensembl" id="ENSANIP00000002276.1"/>
    </source>
</evidence>
<dbReference type="Proteomes" id="UP000694541">
    <property type="component" value="Unplaced"/>
</dbReference>
<dbReference type="Ensembl" id="ENSANIT00000002342.1">
    <property type="protein sequence ID" value="ENSANIP00000002276.1"/>
    <property type="gene ID" value="ENSANIG00000001590.1"/>
</dbReference>
<proteinExistence type="inferred from homology"/>
<feature type="region of interest" description="Disordered" evidence="11">
    <location>
        <begin position="22"/>
        <end position="198"/>
    </location>
</feature>
<keyword evidence="3 12" id="KW-0812">Transmembrane</keyword>
<evidence type="ECO:0000256" key="9">
    <source>
        <dbReference type="ARBA" id="ARBA00042354"/>
    </source>
</evidence>
<evidence type="ECO:0000256" key="11">
    <source>
        <dbReference type="SAM" id="MobiDB-lite"/>
    </source>
</evidence>
<dbReference type="GO" id="GO:0045047">
    <property type="term" value="P:protein targeting to ER"/>
    <property type="evidence" value="ECO:0007669"/>
    <property type="project" value="TreeGrafter"/>
</dbReference>
<keyword evidence="4" id="KW-0256">Endoplasmic reticulum</keyword>
<accession>A0A8B9M515</accession>
<keyword evidence="5" id="KW-0735">Signal-anchor</keyword>
<protein>
    <recommendedName>
        <fullName evidence="8">Signal peptidase complex subunit 3</fullName>
    </recommendedName>
    <alternativeName>
        <fullName evidence="9">Microsomal signal peptidase 22/23 kDa subunit</fullName>
    </alternativeName>
</protein>
<evidence type="ECO:0000256" key="3">
    <source>
        <dbReference type="ARBA" id="ARBA00022692"/>
    </source>
</evidence>
<comment type="similarity">
    <text evidence="2">Belongs to the SPCS3 family.</text>
</comment>
<feature type="compositionally biased region" description="Pro residues" evidence="11">
    <location>
        <begin position="148"/>
        <end position="164"/>
    </location>
</feature>
<evidence type="ECO:0000256" key="8">
    <source>
        <dbReference type="ARBA" id="ARBA00029556"/>
    </source>
</evidence>
<evidence type="ECO:0000256" key="12">
    <source>
        <dbReference type="SAM" id="Phobius"/>
    </source>
</evidence>
<comment type="subcellular location">
    <subcellularLocation>
        <location evidence="1">Endoplasmic reticulum membrane</location>
        <topology evidence="1">Single-pass type II membrane protein</topology>
    </subcellularLocation>
</comment>
<organism evidence="13 14">
    <name type="scientific">Accipiter nisus</name>
    <name type="common">Eurasian sparrowhawk</name>
    <dbReference type="NCBI Taxonomy" id="211598"/>
    <lineage>
        <taxon>Eukaryota</taxon>
        <taxon>Metazoa</taxon>
        <taxon>Chordata</taxon>
        <taxon>Craniata</taxon>
        <taxon>Vertebrata</taxon>
        <taxon>Euteleostomi</taxon>
        <taxon>Archelosauria</taxon>
        <taxon>Archosauria</taxon>
        <taxon>Dinosauria</taxon>
        <taxon>Saurischia</taxon>
        <taxon>Theropoda</taxon>
        <taxon>Coelurosauria</taxon>
        <taxon>Aves</taxon>
        <taxon>Neognathae</taxon>
        <taxon>Neoaves</taxon>
        <taxon>Telluraves</taxon>
        <taxon>Accipitrimorphae</taxon>
        <taxon>Accipitriformes</taxon>
        <taxon>Accipitridae</taxon>
        <taxon>Accipitrinae</taxon>
        <taxon>Accipiter</taxon>
    </lineage>
</organism>
<keyword evidence="14" id="KW-1185">Reference proteome</keyword>
<feature type="compositionally biased region" description="Low complexity" evidence="11">
    <location>
        <begin position="105"/>
        <end position="124"/>
    </location>
</feature>
<feature type="compositionally biased region" description="Low complexity" evidence="11">
    <location>
        <begin position="136"/>
        <end position="147"/>
    </location>
</feature>
<dbReference type="InterPro" id="IPR007653">
    <property type="entry name" value="SPC3"/>
</dbReference>
<feature type="transmembrane region" description="Helical" evidence="12">
    <location>
        <begin position="213"/>
        <end position="234"/>
    </location>
</feature>
<dbReference type="PANTHER" id="PTHR12804:SF0">
    <property type="entry name" value="SIGNAL PEPTIDASE COMPLEX SUBUNIT 3"/>
    <property type="match status" value="1"/>
</dbReference>
<evidence type="ECO:0000256" key="7">
    <source>
        <dbReference type="ARBA" id="ARBA00023136"/>
    </source>
</evidence>
<dbReference type="GO" id="GO:0006465">
    <property type="term" value="P:signal peptide processing"/>
    <property type="evidence" value="ECO:0007669"/>
    <property type="project" value="InterPro"/>
</dbReference>
<reference evidence="13" key="1">
    <citation type="submission" date="2025-08" db="UniProtKB">
        <authorList>
            <consortium name="Ensembl"/>
        </authorList>
    </citation>
    <scope>IDENTIFICATION</scope>
</reference>
<evidence type="ECO:0000256" key="4">
    <source>
        <dbReference type="ARBA" id="ARBA00022824"/>
    </source>
</evidence>